<feature type="domain" description="Lipoprotein LpqB C-terminal" evidence="3">
    <location>
        <begin position="61"/>
        <end position="174"/>
    </location>
</feature>
<dbReference type="STRING" id="765257.A0A0C9Y8P1"/>
<accession>A0A0C9Y8P1</accession>
<dbReference type="HOGENOM" id="CLU_028047_0_0_1"/>
<evidence type="ECO:0000256" key="1">
    <source>
        <dbReference type="ARBA" id="ARBA00022574"/>
    </source>
</evidence>
<name>A0A0C9Y8P1_9AGAM</name>
<dbReference type="AlphaFoldDB" id="A0A0C9Y8P1"/>
<dbReference type="Proteomes" id="UP000054018">
    <property type="component" value="Unassembled WGS sequence"/>
</dbReference>
<feature type="non-terminal residue" evidence="4">
    <location>
        <position position="1"/>
    </location>
</feature>
<keyword evidence="5" id="KW-1185">Reference proteome</keyword>
<protein>
    <recommendedName>
        <fullName evidence="3">Lipoprotein LpqB C-terminal domain-containing protein</fullName>
    </recommendedName>
</protein>
<dbReference type="InterPro" id="IPR011044">
    <property type="entry name" value="Quino_amine_DH_bsu"/>
</dbReference>
<keyword evidence="2" id="KW-0677">Repeat</keyword>
<dbReference type="SUPFAM" id="SSF50969">
    <property type="entry name" value="YVTN repeat-like/Quinoprotein amine dehydrogenase"/>
    <property type="match status" value="1"/>
</dbReference>
<dbReference type="Pfam" id="PF00400">
    <property type="entry name" value="WD40"/>
    <property type="match status" value="1"/>
</dbReference>
<evidence type="ECO:0000259" key="3">
    <source>
        <dbReference type="Pfam" id="PF10647"/>
    </source>
</evidence>
<dbReference type="InterPro" id="IPR001680">
    <property type="entry name" value="WD40_rpt"/>
</dbReference>
<reference evidence="4 5" key="1">
    <citation type="submission" date="2014-04" db="EMBL/GenBank/DDBJ databases">
        <authorList>
            <consortium name="DOE Joint Genome Institute"/>
            <person name="Kuo A."/>
            <person name="Kohler A."/>
            <person name="Costa M.D."/>
            <person name="Nagy L.G."/>
            <person name="Floudas D."/>
            <person name="Copeland A."/>
            <person name="Barry K.W."/>
            <person name="Cichocki N."/>
            <person name="Veneault-Fourrey C."/>
            <person name="LaButti K."/>
            <person name="Lindquist E.A."/>
            <person name="Lipzen A."/>
            <person name="Lundell T."/>
            <person name="Morin E."/>
            <person name="Murat C."/>
            <person name="Sun H."/>
            <person name="Tunlid A."/>
            <person name="Henrissat B."/>
            <person name="Grigoriev I.V."/>
            <person name="Hibbett D.S."/>
            <person name="Martin F."/>
            <person name="Nordberg H.P."/>
            <person name="Cantor M.N."/>
            <person name="Hua S.X."/>
        </authorList>
    </citation>
    <scope>NUCLEOTIDE SEQUENCE [LARGE SCALE GENOMIC DNA]</scope>
    <source>
        <strain evidence="4 5">441</strain>
    </source>
</reference>
<keyword evidence="1" id="KW-0853">WD repeat</keyword>
<feature type="non-terminal residue" evidence="4">
    <location>
        <position position="250"/>
    </location>
</feature>
<dbReference type="InterPro" id="IPR018910">
    <property type="entry name" value="LpqB_C"/>
</dbReference>
<sequence length="250" mass="26949">DGDIRRWKIEDGREQGPTMQAGVRVYAIAVSQDGRWIVSGDEGKQAIVWNALTNEKVHHTQYGNWVWAVDISSDSTKVVDATCRGTGNVRLFGIASGHRLLPPISHDNVAGVKFSPDGSRLATVSYGSGVRVYSTHDGKVLFDSGTRGSVDSSSWVTPLAWSSDGQQLFVASKDKFTSFNFSDSSSTEWPIHENQSSASIASNGKFIACSAGSSVSLWDCMSRRRISPIITHAAWISCIALSPSGGYLAC</sequence>
<reference evidence="5" key="2">
    <citation type="submission" date="2015-01" db="EMBL/GenBank/DDBJ databases">
        <title>Evolutionary Origins and Diversification of the Mycorrhizal Mutualists.</title>
        <authorList>
            <consortium name="DOE Joint Genome Institute"/>
            <consortium name="Mycorrhizal Genomics Consortium"/>
            <person name="Kohler A."/>
            <person name="Kuo A."/>
            <person name="Nagy L.G."/>
            <person name="Floudas D."/>
            <person name="Copeland A."/>
            <person name="Barry K.W."/>
            <person name="Cichocki N."/>
            <person name="Veneault-Fourrey C."/>
            <person name="LaButti K."/>
            <person name="Lindquist E.A."/>
            <person name="Lipzen A."/>
            <person name="Lundell T."/>
            <person name="Morin E."/>
            <person name="Murat C."/>
            <person name="Riley R."/>
            <person name="Ohm R."/>
            <person name="Sun H."/>
            <person name="Tunlid A."/>
            <person name="Henrissat B."/>
            <person name="Grigoriev I.V."/>
            <person name="Hibbett D.S."/>
            <person name="Martin F."/>
        </authorList>
    </citation>
    <scope>NUCLEOTIDE SEQUENCE [LARGE SCALE GENOMIC DNA]</scope>
    <source>
        <strain evidence="5">441</strain>
    </source>
</reference>
<proteinExistence type="predicted"/>
<dbReference type="EMBL" id="KN834003">
    <property type="protein sequence ID" value="KIK13326.1"/>
    <property type="molecule type" value="Genomic_DNA"/>
</dbReference>
<organism evidence="4 5">
    <name type="scientific">Pisolithus microcarpus 441</name>
    <dbReference type="NCBI Taxonomy" id="765257"/>
    <lineage>
        <taxon>Eukaryota</taxon>
        <taxon>Fungi</taxon>
        <taxon>Dikarya</taxon>
        <taxon>Basidiomycota</taxon>
        <taxon>Agaricomycotina</taxon>
        <taxon>Agaricomycetes</taxon>
        <taxon>Agaricomycetidae</taxon>
        <taxon>Boletales</taxon>
        <taxon>Sclerodermatineae</taxon>
        <taxon>Pisolithaceae</taxon>
        <taxon>Pisolithus</taxon>
    </lineage>
</organism>
<dbReference type="SMART" id="SM00320">
    <property type="entry name" value="WD40"/>
    <property type="match status" value="5"/>
</dbReference>
<dbReference type="OrthoDB" id="10248252at2759"/>
<dbReference type="InterPro" id="IPR015943">
    <property type="entry name" value="WD40/YVTN_repeat-like_dom_sf"/>
</dbReference>
<gene>
    <name evidence="4" type="ORF">PISMIDRAFT_73188</name>
</gene>
<evidence type="ECO:0000256" key="2">
    <source>
        <dbReference type="ARBA" id="ARBA00022737"/>
    </source>
</evidence>
<dbReference type="PANTHER" id="PTHR19848:SF8">
    <property type="entry name" value="F-BOX AND WD REPEAT DOMAIN CONTAINING 7"/>
    <property type="match status" value="1"/>
</dbReference>
<dbReference type="Pfam" id="PF10647">
    <property type="entry name" value="Gmad1"/>
    <property type="match status" value="1"/>
</dbReference>
<evidence type="ECO:0000313" key="5">
    <source>
        <dbReference type="Proteomes" id="UP000054018"/>
    </source>
</evidence>
<dbReference type="Gene3D" id="2.130.10.10">
    <property type="entry name" value="YVTN repeat-like/Quinoprotein amine dehydrogenase"/>
    <property type="match status" value="2"/>
</dbReference>
<evidence type="ECO:0000313" key="4">
    <source>
        <dbReference type="EMBL" id="KIK13326.1"/>
    </source>
</evidence>
<dbReference type="PANTHER" id="PTHR19848">
    <property type="entry name" value="WD40 REPEAT PROTEIN"/>
    <property type="match status" value="1"/>
</dbReference>